<proteinExistence type="predicted"/>
<dbReference type="InterPro" id="IPR001789">
    <property type="entry name" value="Sig_transdc_resp-reg_receiver"/>
</dbReference>
<dbReference type="GO" id="GO:1900445">
    <property type="term" value="P:positive regulation of filamentous growth of a population of unicellular organisms in response to biotic stimulus"/>
    <property type="evidence" value="ECO:0007669"/>
    <property type="project" value="UniProtKB-ARBA"/>
</dbReference>
<keyword evidence="1 4" id="KW-0597">Phosphoprotein</keyword>
<feature type="compositionally biased region" description="Acidic residues" evidence="5">
    <location>
        <begin position="68"/>
        <end position="83"/>
    </location>
</feature>
<dbReference type="EMBL" id="JABWAB010000001">
    <property type="protein sequence ID" value="KAF6058875.1"/>
    <property type="molecule type" value="Genomic_DNA"/>
</dbReference>
<dbReference type="Pfam" id="PF00072">
    <property type="entry name" value="Response_reg"/>
    <property type="match status" value="1"/>
</dbReference>
<feature type="compositionally biased region" description="Low complexity" evidence="5">
    <location>
        <begin position="1"/>
        <end position="21"/>
    </location>
</feature>
<dbReference type="InterPro" id="IPR050595">
    <property type="entry name" value="Bact_response_regulator"/>
</dbReference>
<evidence type="ECO:0000313" key="7">
    <source>
        <dbReference type="EMBL" id="KAF6058875.1"/>
    </source>
</evidence>
<evidence type="ECO:0000259" key="6">
    <source>
        <dbReference type="PROSITE" id="PS50110"/>
    </source>
</evidence>
<dbReference type="GO" id="GO:0006950">
    <property type="term" value="P:response to stress"/>
    <property type="evidence" value="ECO:0007669"/>
    <property type="project" value="UniProtKB-ARBA"/>
</dbReference>
<comment type="caution">
    <text evidence="7">The sequence shown here is derived from an EMBL/GenBank/DDBJ whole genome shotgun (WGS) entry which is preliminary data.</text>
</comment>
<evidence type="ECO:0000256" key="1">
    <source>
        <dbReference type="ARBA" id="ARBA00022553"/>
    </source>
</evidence>
<dbReference type="PROSITE" id="PS50110">
    <property type="entry name" value="RESPONSE_REGULATORY"/>
    <property type="match status" value="1"/>
</dbReference>
<dbReference type="SUPFAM" id="SSF52172">
    <property type="entry name" value="CheY-like"/>
    <property type="match status" value="1"/>
</dbReference>
<evidence type="ECO:0000256" key="2">
    <source>
        <dbReference type="ARBA" id="ARBA00037668"/>
    </source>
</evidence>
<feature type="region of interest" description="Disordered" evidence="5">
    <location>
        <begin position="48"/>
        <end position="83"/>
    </location>
</feature>
<reference evidence="7" key="1">
    <citation type="submission" date="2020-03" db="EMBL/GenBank/DDBJ databases">
        <title>FDA dAtabase for Regulatory Grade micrObial Sequences (FDA-ARGOS): Supporting development and validation of Infectious Disease Dx tests.</title>
        <authorList>
            <person name="Campos J."/>
            <person name="Goldberg B."/>
            <person name="Tallon L."/>
            <person name="Sadzewicz L."/>
            <person name="Vavikolanu K."/>
            <person name="Mehta A."/>
            <person name="Aluvathingal J."/>
            <person name="Nadendla S."/>
            <person name="Nandy P."/>
            <person name="Geyer C."/>
            <person name="Yan Y."/>
            <person name="Sichtig H."/>
        </authorList>
    </citation>
    <scope>NUCLEOTIDE SEQUENCE [LARGE SCALE GENOMIC DNA]</scope>
    <source>
        <strain evidence="7">FDAARGOS_652</strain>
    </source>
</reference>
<evidence type="ECO:0000256" key="5">
    <source>
        <dbReference type="SAM" id="MobiDB-lite"/>
    </source>
</evidence>
<gene>
    <name evidence="7" type="ORF">FOB60_000457</name>
</gene>
<dbReference type="Gene3D" id="3.40.50.2300">
    <property type="match status" value="1"/>
</dbReference>
<evidence type="ECO:0000313" key="8">
    <source>
        <dbReference type="Proteomes" id="UP000590412"/>
    </source>
</evidence>
<evidence type="ECO:0000256" key="4">
    <source>
        <dbReference type="PROSITE-ProRule" id="PRU00169"/>
    </source>
</evidence>
<dbReference type="OrthoDB" id="303614at2759"/>
<dbReference type="InterPro" id="IPR011006">
    <property type="entry name" value="CheY-like_superfamily"/>
</dbReference>
<feature type="region of interest" description="Disordered" evidence="5">
    <location>
        <begin position="1"/>
        <end position="27"/>
    </location>
</feature>
<sequence>MNPVGSSSSSPSSISLPNTPSKSLANSWHSTSDYFSIKPQLSLEINTLQDLSSNKSNRGSHNGHEADSEQEADNDDDDDDAESVDVSDVMETFDNISIQGEDDVYYSPITPFDSSAIPSKSNSLIRKSSILRPSARDIQQVESIIESIEAKEQTQLTIKSESASSKFHLSMPNLNPYKFLIVDDNIINLKILNRILLKLYPKAAIIQISDSTKVEQIVSEQSFDSIFIDIEMPHVSGIDIAQFVRKDPQFDTTSLIAVTTRNTPQDLQLFKQVGIDYTFGKPLNYKLDFMAETIDGIMMSRKNHTNPQSRNLSTSSKATCSTAATVSTATTATTATTTVDFMDLTAVHSVSSISSTDSYTLFESKKEVTHGLLVD</sequence>
<dbReference type="SMART" id="SM00448">
    <property type="entry name" value="REC"/>
    <property type="match status" value="1"/>
</dbReference>
<accession>A0A8X7TCL6</accession>
<dbReference type="GO" id="GO:0000160">
    <property type="term" value="P:phosphorelay signal transduction system"/>
    <property type="evidence" value="ECO:0007669"/>
    <property type="project" value="InterPro"/>
</dbReference>
<feature type="modified residue" description="4-aspartylphosphate" evidence="4">
    <location>
        <position position="229"/>
    </location>
</feature>
<feature type="domain" description="Response regulatory" evidence="6">
    <location>
        <begin position="178"/>
        <end position="296"/>
    </location>
</feature>
<comment type="function">
    <text evidence="2">Required for stress adaptation, morphogenesis and virulence.</text>
</comment>
<feature type="compositionally biased region" description="Polar residues" evidence="5">
    <location>
        <begin position="48"/>
        <end position="60"/>
    </location>
</feature>
<dbReference type="PANTHER" id="PTHR44591">
    <property type="entry name" value="STRESS RESPONSE REGULATOR PROTEIN 1"/>
    <property type="match status" value="1"/>
</dbReference>
<dbReference type="PANTHER" id="PTHR44591:SF3">
    <property type="entry name" value="RESPONSE REGULATORY DOMAIN-CONTAINING PROTEIN"/>
    <property type="match status" value="1"/>
</dbReference>
<dbReference type="CDD" id="cd17546">
    <property type="entry name" value="REC_hyHK_CKI1_RcsC-like"/>
    <property type="match status" value="1"/>
</dbReference>
<name>A0A8X7TCL6_CANPA</name>
<evidence type="ECO:0000256" key="3">
    <source>
        <dbReference type="ARBA" id="ARBA00040436"/>
    </source>
</evidence>
<dbReference type="AlphaFoldDB" id="A0A8X7TCL6"/>
<organism evidence="7 8">
    <name type="scientific">Candida parapsilosis</name>
    <name type="common">Yeast</name>
    <dbReference type="NCBI Taxonomy" id="5480"/>
    <lineage>
        <taxon>Eukaryota</taxon>
        <taxon>Fungi</taxon>
        <taxon>Dikarya</taxon>
        <taxon>Ascomycota</taxon>
        <taxon>Saccharomycotina</taxon>
        <taxon>Pichiomycetes</taxon>
        <taxon>Debaryomycetaceae</taxon>
        <taxon>Candida/Lodderomyces clade</taxon>
        <taxon>Candida</taxon>
    </lineage>
</organism>
<protein>
    <recommendedName>
        <fullName evidence="3">Stress response regulator protein 1</fullName>
    </recommendedName>
</protein>
<dbReference type="GO" id="GO:0036180">
    <property type="term" value="P:filamentous growth of a population of unicellular organisms in response to biotic stimulus"/>
    <property type="evidence" value="ECO:0007669"/>
    <property type="project" value="UniProtKB-ARBA"/>
</dbReference>
<dbReference type="Proteomes" id="UP000590412">
    <property type="component" value="Unassembled WGS sequence"/>
</dbReference>